<protein>
    <recommendedName>
        <fullName evidence="2">BSD domain-containing protein</fullName>
    </recommendedName>
</protein>
<name>A0AAD5T9S8_9FUNG</name>
<gene>
    <name evidence="3" type="ORF">HK100_012419</name>
</gene>
<dbReference type="AlphaFoldDB" id="A0AAD5T9S8"/>
<feature type="domain" description="BSD" evidence="2">
    <location>
        <begin position="169"/>
        <end position="206"/>
    </location>
</feature>
<dbReference type="GO" id="GO:0005634">
    <property type="term" value="C:nucleus"/>
    <property type="evidence" value="ECO:0007669"/>
    <property type="project" value="TreeGrafter"/>
</dbReference>
<comment type="caution">
    <text evidence="3">The sequence shown here is derived from an EMBL/GenBank/DDBJ whole genome shotgun (WGS) entry which is preliminary data.</text>
</comment>
<dbReference type="PANTHER" id="PTHR16019">
    <property type="entry name" value="SYNAPSE-ASSOCIATED PROTEIN"/>
    <property type="match status" value="1"/>
</dbReference>
<keyword evidence="4" id="KW-1185">Reference proteome</keyword>
<dbReference type="GO" id="GO:0005794">
    <property type="term" value="C:Golgi apparatus"/>
    <property type="evidence" value="ECO:0007669"/>
    <property type="project" value="TreeGrafter"/>
</dbReference>
<dbReference type="InterPro" id="IPR005607">
    <property type="entry name" value="BSD_dom"/>
</dbReference>
<dbReference type="PANTHER" id="PTHR16019:SF6">
    <property type="entry name" value="SYNAPSE-ASSOCIATED PROTEIN 1"/>
    <property type="match status" value="1"/>
</dbReference>
<evidence type="ECO:0000313" key="4">
    <source>
        <dbReference type="Proteomes" id="UP001211907"/>
    </source>
</evidence>
<sequence>MTDYWNRLTQLATAAATAVGAQVAQLEAAAKNAASDLAQQHRLTVEAKRETGDANEEAKLVSVSVPRIVSTSFVTGLKSLAISSSNNLNEGDNPDSNFLLNNNSTNNTDYSTYKDPVLPWNLVTDSAPGDELRTQILALSLEKRNFTASPPEGTDFVFNLHTYLPTALAILKVDANLDKMRFALVPKVIKDSVFWENYFYRVTRLQQSFLLLHPNNSTTTSASTEAVDTNNSSNSLNTTAVSNNSYFNTDSTLSSSNKDDEGLLPVTSAFVDQKQLSTLSAAAPAPSATLSLSGLSPVASSVSIVDIPDSLDDEGLVKGEYAAGESFGADWEQELQNELDEA</sequence>
<organism evidence="3 4">
    <name type="scientific">Physocladia obscura</name>
    <dbReference type="NCBI Taxonomy" id="109957"/>
    <lineage>
        <taxon>Eukaryota</taxon>
        <taxon>Fungi</taxon>
        <taxon>Fungi incertae sedis</taxon>
        <taxon>Chytridiomycota</taxon>
        <taxon>Chytridiomycota incertae sedis</taxon>
        <taxon>Chytridiomycetes</taxon>
        <taxon>Chytridiales</taxon>
        <taxon>Chytriomycetaceae</taxon>
        <taxon>Physocladia</taxon>
    </lineage>
</organism>
<dbReference type="InterPro" id="IPR051494">
    <property type="entry name" value="BSD_domain-containing"/>
</dbReference>
<dbReference type="Proteomes" id="UP001211907">
    <property type="component" value="Unassembled WGS sequence"/>
</dbReference>
<proteinExistence type="predicted"/>
<feature type="region of interest" description="Disordered" evidence="1">
    <location>
        <begin position="220"/>
        <end position="241"/>
    </location>
</feature>
<dbReference type="InterPro" id="IPR035925">
    <property type="entry name" value="BSD_dom_sf"/>
</dbReference>
<dbReference type="GO" id="GO:0038203">
    <property type="term" value="P:TORC2 signaling"/>
    <property type="evidence" value="ECO:0007669"/>
    <property type="project" value="TreeGrafter"/>
</dbReference>
<dbReference type="Pfam" id="PF03909">
    <property type="entry name" value="BSD"/>
    <property type="match status" value="1"/>
</dbReference>
<dbReference type="PROSITE" id="PS50858">
    <property type="entry name" value="BSD"/>
    <property type="match status" value="1"/>
</dbReference>
<dbReference type="SMART" id="SM00751">
    <property type="entry name" value="BSD"/>
    <property type="match status" value="1"/>
</dbReference>
<accession>A0AAD5T9S8</accession>
<evidence type="ECO:0000313" key="3">
    <source>
        <dbReference type="EMBL" id="KAJ3138747.1"/>
    </source>
</evidence>
<dbReference type="Gene3D" id="1.10.3970.10">
    <property type="entry name" value="BSD domain"/>
    <property type="match status" value="1"/>
</dbReference>
<evidence type="ECO:0000259" key="2">
    <source>
        <dbReference type="PROSITE" id="PS50858"/>
    </source>
</evidence>
<evidence type="ECO:0000256" key="1">
    <source>
        <dbReference type="SAM" id="MobiDB-lite"/>
    </source>
</evidence>
<dbReference type="SUPFAM" id="SSF140383">
    <property type="entry name" value="BSD domain-like"/>
    <property type="match status" value="1"/>
</dbReference>
<reference evidence="3" key="1">
    <citation type="submission" date="2020-05" db="EMBL/GenBank/DDBJ databases">
        <title>Phylogenomic resolution of chytrid fungi.</title>
        <authorList>
            <person name="Stajich J.E."/>
            <person name="Amses K."/>
            <person name="Simmons R."/>
            <person name="Seto K."/>
            <person name="Myers J."/>
            <person name="Bonds A."/>
            <person name="Quandt C.A."/>
            <person name="Barry K."/>
            <person name="Liu P."/>
            <person name="Grigoriev I."/>
            <person name="Longcore J.E."/>
            <person name="James T.Y."/>
        </authorList>
    </citation>
    <scope>NUCLEOTIDE SEQUENCE</scope>
    <source>
        <strain evidence="3">JEL0513</strain>
    </source>
</reference>
<dbReference type="EMBL" id="JADGJH010000089">
    <property type="protein sequence ID" value="KAJ3138747.1"/>
    <property type="molecule type" value="Genomic_DNA"/>
</dbReference>